<keyword evidence="2" id="KW-1185">Reference proteome</keyword>
<dbReference type="GO" id="GO:0047661">
    <property type="term" value="F:amino-acid racemase activity"/>
    <property type="evidence" value="ECO:0007669"/>
    <property type="project" value="InterPro"/>
</dbReference>
<dbReference type="OrthoDB" id="2910128at2"/>
<name>A0A6G1X1P8_9BACI</name>
<dbReference type="InterPro" id="IPR015942">
    <property type="entry name" value="Asp/Glu/hydantoin_racemase"/>
</dbReference>
<evidence type="ECO:0000313" key="1">
    <source>
        <dbReference type="EMBL" id="MRG84911.1"/>
    </source>
</evidence>
<dbReference type="RefSeq" id="WP_153726880.1">
    <property type="nucleotide sequence ID" value="NZ_WJNH01000001.1"/>
</dbReference>
<dbReference type="Proteomes" id="UP000480185">
    <property type="component" value="Unassembled WGS sequence"/>
</dbReference>
<dbReference type="EMBL" id="WJNH01000001">
    <property type="protein sequence ID" value="MRG84911.1"/>
    <property type="molecule type" value="Genomic_DNA"/>
</dbReference>
<gene>
    <name evidence="1" type="ORF">GH754_01060</name>
</gene>
<comment type="caution">
    <text evidence="1">The sequence shown here is derived from an EMBL/GenBank/DDBJ whole genome shotgun (WGS) entry which is preliminary data.</text>
</comment>
<protein>
    <recommendedName>
        <fullName evidence="3">Asp/Glu/hydantoin racemase</fullName>
    </recommendedName>
</protein>
<reference evidence="1 2" key="1">
    <citation type="submission" date="2019-11" db="EMBL/GenBank/DDBJ databases">
        <authorList>
            <person name="Li J."/>
        </authorList>
    </citation>
    <scope>NUCLEOTIDE SEQUENCE [LARGE SCALE GENOMIC DNA]</scope>
    <source>
        <strain evidence="1 2">J4</strain>
    </source>
</reference>
<dbReference type="Pfam" id="PF01177">
    <property type="entry name" value="Asp_Glu_race"/>
    <property type="match status" value="1"/>
</dbReference>
<evidence type="ECO:0008006" key="3">
    <source>
        <dbReference type="Google" id="ProtNLM"/>
    </source>
</evidence>
<sequence>MKVGLIHALTSSVPPIEKAFYEIAPEVELVHVMDTELLSMIKREQTQSPQIIRRFSKLIHLVTESKVDCIQFTCSAFNNLTTIFQPMSEVRLFRSDEAMLDVALQYERIGLISTVEETPPVLIHYLRQRKPSIEIQTMVNTEGLQALNRGDQDNHDELVLDMMKQLEPEVDAIVLSQYSLSHLATKVESSIPILTGPKESAKRCLRYLQPVNKN</sequence>
<proteinExistence type="predicted"/>
<accession>A0A6G1X1P8</accession>
<organism evidence="1 2">
    <name type="scientific">Salinibacillus xinjiangensis</name>
    <dbReference type="NCBI Taxonomy" id="1229268"/>
    <lineage>
        <taxon>Bacteria</taxon>
        <taxon>Bacillati</taxon>
        <taxon>Bacillota</taxon>
        <taxon>Bacilli</taxon>
        <taxon>Bacillales</taxon>
        <taxon>Bacillaceae</taxon>
        <taxon>Salinibacillus</taxon>
    </lineage>
</organism>
<dbReference type="AlphaFoldDB" id="A0A6G1X1P8"/>
<evidence type="ECO:0000313" key="2">
    <source>
        <dbReference type="Proteomes" id="UP000480185"/>
    </source>
</evidence>